<evidence type="ECO:0000256" key="1">
    <source>
        <dbReference type="ARBA" id="ARBA00022723"/>
    </source>
</evidence>
<dbReference type="FunFam" id="3.30.499.10:FF:000028">
    <property type="entry name" value="Aconitate hydratase, hypothetical (Eurofung)"/>
    <property type="match status" value="1"/>
</dbReference>
<dbReference type="InterPro" id="IPR001030">
    <property type="entry name" value="Acoase/IPM_deHydtase_lsu_aba"/>
</dbReference>
<gene>
    <name evidence="5" type="primary">ACO2</name>
    <name evidence="5" type="ORF">c3_g1_i1</name>
</gene>
<accession>A0A0K8U914</accession>
<dbReference type="SUPFAM" id="SSF53732">
    <property type="entry name" value="Aconitase iron-sulfur domain"/>
    <property type="match status" value="1"/>
</dbReference>
<dbReference type="InterPro" id="IPR015931">
    <property type="entry name" value="Acnase/IPM_dHydase_lsu_aba_1/3"/>
</dbReference>
<dbReference type="FunFam" id="3.40.1060.10:FF:000001">
    <property type="entry name" value="Aconitate hydratase, mitochondrial"/>
    <property type="match status" value="1"/>
</dbReference>
<evidence type="ECO:0000259" key="4">
    <source>
        <dbReference type="Pfam" id="PF00330"/>
    </source>
</evidence>
<dbReference type="OrthoDB" id="2224430at2759"/>
<dbReference type="PANTHER" id="PTHR43160:SF3">
    <property type="entry name" value="ACONITATE HYDRATASE, MITOCHONDRIAL"/>
    <property type="match status" value="1"/>
</dbReference>
<dbReference type="GO" id="GO:0005739">
    <property type="term" value="C:mitochondrion"/>
    <property type="evidence" value="ECO:0007669"/>
    <property type="project" value="TreeGrafter"/>
</dbReference>
<dbReference type="PANTHER" id="PTHR43160">
    <property type="entry name" value="ACONITATE HYDRATASE B"/>
    <property type="match status" value="1"/>
</dbReference>
<sequence length="301" mass="32848">NYTSNNFGELRFSWAFNHWNRLAHSKWRRSWWTLYCVGGADAVDVMADIPWELKCPKVIGVNLTGKISGWTSPKDIILKVADILTVKGGTGAIIEYHGNGVNSISCTGMATICNMGAEIGATTSVFPFNDRMSKYLKSTGRSSIADEANKYKTKLFTPDGNCEYDELIEINLDKLEPHVNGPFTPDLAHPISKLGANAKQNGYPLDIKVGLIGSCTNSSYEDMGRCANIAKDAMSHGLKSKIPFNVTPGSEQIRATIERDGIGRVFEKFGGTVLANACGPCIGQWDRKDVTKGEKNTIVTS</sequence>
<keyword evidence="1" id="KW-0479">Metal-binding</keyword>
<dbReference type="PROSITE" id="PS00450">
    <property type="entry name" value="ACONITASE_1"/>
    <property type="match status" value="1"/>
</dbReference>
<reference evidence="5" key="1">
    <citation type="submission" date="2015-06" db="EMBL/GenBank/DDBJ databases">
        <authorList>
            <person name="Hoefler B.C."/>
            <person name="Straight P.D."/>
        </authorList>
    </citation>
    <scope>NUCLEOTIDE SEQUENCE</scope>
</reference>
<name>A0A0K8U914_BACLA</name>
<dbReference type="Gene3D" id="3.30.499.10">
    <property type="entry name" value="Aconitase, domain 3"/>
    <property type="match status" value="2"/>
</dbReference>
<dbReference type="GO" id="GO:0003994">
    <property type="term" value="F:aconitate hydratase activity"/>
    <property type="evidence" value="ECO:0007669"/>
    <property type="project" value="TreeGrafter"/>
</dbReference>
<evidence type="ECO:0000256" key="3">
    <source>
        <dbReference type="ARBA" id="ARBA00023014"/>
    </source>
</evidence>
<keyword evidence="2" id="KW-0408">Iron</keyword>
<dbReference type="Pfam" id="PF00330">
    <property type="entry name" value="Aconitase"/>
    <property type="match status" value="1"/>
</dbReference>
<dbReference type="AlphaFoldDB" id="A0A0K8U914"/>
<dbReference type="EMBL" id="GDHF01029165">
    <property type="protein sequence ID" value="JAI23149.1"/>
    <property type="molecule type" value="Transcribed_RNA"/>
</dbReference>
<dbReference type="InterPro" id="IPR018136">
    <property type="entry name" value="Aconitase_4Fe-4S_BS"/>
</dbReference>
<keyword evidence="3" id="KW-0411">Iron-sulfur</keyword>
<dbReference type="GO" id="GO:0005829">
    <property type="term" value="C:cytosol"/>
    <property type="evidence" value="ECO:0007669"/>
    <property type="project" value="TreeGrafter"/>
</dbReference>
<dbReference type="PROSITE" id="PS01244">
    <property type="entry name" value="ACONITASE_2"/>
    <property type="match status" value="1"/>
</dbReference>
<organism evidence="5">
    <name type="scientific">Bactrocera latifrons</name>
    <name type="common">Malaysian fruit fly</name>
    <name type="synonym">Chaetodacus latifrons</name>
    <dbReference type="NCBI Taxonomy" id="174628"/>
    <lineage>
        <taxon>Eukaryota</taxon>
        <taxon>Metazoa</taxon>
        <taxon>Ecdysozoa</taxon>
        <taxon>Arthropoda</taxon>
        <taxon>Hexapoda</taxon>
        <taxon>Insecta</taxon>
        <taxon>Pterygota</taxon>
        <taxon>Neoptera</taxon>
        <taxon>Endopterygota</taxon>
        <taxon>Diptera</taxon>
        <taxon>Brachycera</taxon>
        <taxon>Muscomorpha</taxon>
        <taxon>Tephritoidea</taxon>
        <taxon>Tephritidae</taxon>
        <taxon>Bactrocera</taxon>
        <taxon>Bactrocera</taxon>
    </lineage>
</organism>
<dbReference type="GO" id="GO:0046872">
    <property type="term" value="F:metal ion binding"/>
    <property type="evidence" value="ECO:0007669"/>
    <property type="project" value="UniProtKB-KW"/>
</dbReference>
<protein>
    <submittedName>
        <fullName evidence="5">Aconitate hydratase, mitochondrial</fullName>
    </submittedName>
</protein>
<feature type="non-terminal residue" evidence="5">
    <location>
        <position position="301"/>
    </location>
</feature>
<dbReference type="GO" id="GO:0051539">
    <property type="term" value="F:4 iron, 4 sulfur cluster binding"/>
    <property type="evidence" value="ECO:0007669"/>
    <property type="project" value="TreeGrafter"/>
</dbReference>
<evidence type="ECO:0000256" key="2">
    <source>
        <dbReference type="ARBA" id="ARBA00023004"/>
    </source>
</evidence>
<dbReference type="InterPro" id="IPR050926">
    <property type="entry name" value="Aconitase/IPM_isomerase"/>
</dbReference>
<dbReference type="GO" id="GO:0006099">
    <property type="term" value="P:tricarboxylic acid cycle"/>
    <property type="evidence" value="ECO:0007669"/>
    <property type="project" value="TreeGrafter"/>
</dbReference>
<dbReference type="InterPro" id="IPR036008">
    <property type="entry name" value="Aconitase_4Fe-4S_dom"/>
</dbReference>
<feature type="domain" description="Aconitase/3-isopropylmalate dehydratase large subunit alpha/beta/alpha" evidence="4">
    <location>
        <begin position="37"/>
        <end position="301"/>
    </location>
</feature>
<proteinExistence type="predicted"/>
<feature type="non-terminal residue" evidence="5">
    <location>
        <position position="1"/>
    </location>
</feature>
<dbReference type="PRINTS" id="PR00415">
    <property type="entry name" value="ACONITASE"/>
</dbReference>
<evidence type="ECO:0000313" key="5">
    <source>
        <dbReference type="EMBL" id="JAI23149.1"/>
    </source>
</evidence>